<evidence type="ECO:0000256" key="6">
    <source>
        <dbReference type="ARBA" id="ARBA00023242"/>
    </source>
</evidence>
<dbReference type="PANTHER" id="PTHR46373">
    <property type="entry name" value="PROTEIN RKD4"/>
    <property type="match status" value="1"/>
</dbReference>
<dbReference type="GeneID" id="17310284"/>
<sequence>MNTQGRRRVAMVCPRKQTSENDEPVMLTRELLQSYFDRSLSQVSAEIGICPTAIKRACRKLGIAKWPYKTPNPGPKKRKTSDASDHQAECPSTWDQCICTQQSMQAFPSLPLAKDPFEEERNLCFEQIRTTTSCYYEDLDLEQCLLMETDIAFHWNDTEFF</sequence>
<keyword evidence="3" id="KW-0175">Coiled coil</keyword>
<comment type="function">
    <text evidence="1">Putative transcription factor.</text>
</comment>
<dbReference type="InterPro" id="IPR044607">
    <property type="entry name" value="RKD-like"/>
</dbReference>
<evidence type="ECO:0000256" key="5">
    <source>
        <dbReference type="ARBA" id="ARBA00023163"/>
    </source>
</evidence>
<evidence type="ECO:0000259" key="7">
    <source>
        <dbReference type="PROSITE" id="PS51519"/>
    </source>
</evidence>
<evidence type="ECO:0000313" key="9">
    <source>
        <dbReference type="EnsemblProtists" id="EKX53784"/>
    </source>
</evidence>
<reference evidence="10" key="2">
    <citation type="submission" date="2012-11" db="EMBL/GenBank/DDBJ databases">
        <authorList>
            <person name="Kuo A."/>
            <person name="Curtis B.A."/>
            <person name="Tanifuji G."/>
            <person name="Burki F."/>
            <person name="Gruber A."/>
            <person name="Irimia M."/>
            <person name="Maruyama S."/>
            <person name="Arias M.C."/>
            <person name="Ball S.G."/>
            <person name="Gile G.H."/>
            <person name="Hirakawa Y."/>
            <person name="Hopkins J.F."/>
            <person name="Rensing S.A."/>
            <person name="Schmutz J."/>
            <person name="Symeonidi A."/>
            <person name="Elias M."/>
            <person name="Eveleigh R.J."/>
            <person name="Herman E.K."/>
            <person name="Klute M.J."/>
            <person name="Nakayama T."/>
            <person name="Obornik M."/>
            <person name="Reyes-Prieto A."/>
            <person name="Armbrust E.V."/>
            <person name="Aves S.J."/>
            <person name="Beiko R.G."/>
            <person name="Coutinho P."/>
            <person name="Dacks J.B."/>
            <person name="Durnford D.G."/>
            <person name="Fast N.M."/>
            <person name="Green B.R."/>
            <person name="Grisdale C."/>
            <person name="Hempe F."/>
            <person name="Henrissat B."/>
            <person name="Hoppner M.P."/>
            <person name="Ishida K.-I."/>
            <person name="Kim E."/>
            <person name="Koreny L."/>
            <person name="Kroth P.G."/>
            <person name="Liu Y."/>
            <person name="Malik S.-B."/>
            <person name="Maier U.G."/>
            <person name="McRose D."/>
            <person name="Mock T."/>
            <person name="Neilson J.A."/>
            <person name="Onodera N.T."/>
            <person name="Poole A.M."/>
            <person name="Pritham E.J."/>
            <person name="Richards T.A."/>
            <person name="Rocap G."/>
            <person name="Roy S.W."/>
            <person name="Sarai C."/>
            <person name="Schaack S."/>
            <person name="Shirato S."/>
            <person name="Slamovits C.H."/>
            <person name="Spencer D.F."/>
            <person name="Suzuki S."/>
            <person name="Worden A.Z."/>
            <person name="Zauner S."/>
            <person name="Barry K."/>
            <person name="Bell C."/>
            <person name="Bharti A.K."/>
            <person name="Crow J.A."/>
            <person name="Grimwood J."/>
            <person name="Kramer R."/>
            <person name="Lindquist E."/>
            <person name="Lucas S."/>
            <person name="Salamov A."/>
            <person name="McFadden G.I."/>
            <person name="Lane C.E."/>
            <person name="Keeling P.J."/>
            <person name="Gray M.W."/>
            <person name="Grigoriev I.V."/>
            <person name="Archibald J.M."/>
        </authorList>
    </citation>
    <scope>NUCLEOTIDE SEQUENCE</scope>
    <source>
        <strain evidence="10">CCMP2712</strain>
    </source>
</reference>
<dbReference type="PANTHER" id="PTHR46373:SF2">
    <property type="entry name" value="RWP-RK DOMAIN-CONTAINING PROTEIN"/>
    <property type="match status" value="1"/>
</dbReference>
<evidence type="ECO:0000256" key="2">
    <source>
        <dbReference type="ARBA" id="ARBA00023015"/>
    </source>
</evidence>
<keyword evidence="10" id="KW-1185">Reference proteome</keyword>
<dbReference type="Pfam" id="PF02042">
    <property type="entry name" value="RWP-RK"/>
    <property type="match status" value="1"/>
</dbReference>
<evidence type="ECO:0000313" key="10">
    <source>
        <dbReference type="Proteomes" id="UP000011087"/>
    </source>
</evidence>
<organism evidence="8">
    <name type="scientific">Guillardia theta (strain CCMP2712)</name>
    <name type="common">Cryptophyte</name>
    <dbReference type="NCBI Taxonomy" id="905079"/>
    <lineage>
        <taxon>Eukaryota</taxon>
        <taxon>Cryptophyceae</taxon>
        <taxon>Pyrenomonadales</taxon>
        <taxon>Geminigeraceae</taxon>
        <taxon>Guillardia</taxon>
    </lineage>
</organism>
<dbReference type="OrthoDB" id="6270329at2759"/>
<feature type="domain" description="RWP-RK" evidence="7">
    <location>
        <begin position="8"/>
        <end position="106"/>
    </location>
</feature>
<evidence type="ECO:0000256" key="4">
    <source>
        <dbReference type="ARBA" id="ARBA00023125"/>
    </source>
</evidence>
<dbReference type="PaxDb" id="55529-EKX53784"/>
<keyword evidence="2" id="KW-0805">Transcription regulation</keyword>
<gene>
    <name evidence="8" type="ORF">GUITHDRAFT_150294</name>
</gene>
<proteinExistence type="predicted"/>
<dbReference type="EMBL" id="JH992969">
    <property type="protein sequence ID" value="EKX53784.1"/>
    <property type="molecule type" value="Genomic_DNA"/>
</dbReference>
<protein>
    <recommendedName>
        <fullName evidence="7">RWP-RK domain-containing protein</fullName>
    </recommendedName>
</protein>
<name>L1JZT1_GUITC</name>
<dbReference type="PROSITE" id="PS51519">
    <property type="entry name" value="RWP_RK"/>
    <property type="match status" value="1"/>
</dbReference>
<keyword evidence="5" id="KW-0804">Transcription</keyword>
<dbReference type="GO" id="GO:0003700">
    <property type="term" value="F:DNA-binding transcription factor activity"/>
    <property type="evidence" value="ECO:0007669"/>
    <property type="project" value="InterPro"/>
</dbReference>
<dbReference type="AlphaFoldDB" id="L1JZT1"/>
<evidence type="ECO:0000256" key="1">
    <source>
        <dbReference type="ARBA" id="ARBA00004049"/>
    </source>
</evidence>
<keyword evidence="6" id="KW-0539">Nucleus</keyword>
<dbReference type="HOGENOM" id="CLU_1646956_0_0_1"/>
<dbReference type="KEGG" id="gtt:GUITHDRAFT_150294"/>
<evidence type="ECO:0000256" key="3">
    <source>
        <dbReference type="ARBA" id="ARBA00023054"/>
    </source>
</evidence>
<accession>L1JZT1</accession>
<dbReference type="InterPro" id="IPR003035">
    <property type="entry name" value="RWP-RK_dom"/>
</dbReference>
<dbReference type="RefSeq" id="XP_005840764.1">
    <property type="nucleotide sequence ID" value="XM_005840707.1"/>
</dbReference>
<reference evidence="8 10" key="1">
    <citation type="journal article" date="2012" name="Nature">
        <title>Algal genomes reveal evolutionary mosaicism and the fate of nucleomorphs.</title>
        <authorList>
            <consortium name="DOE Joint Genome Institute"/>
            <person name="Curtis B.A."/>
            <person name="Tanifuji G."/>
            <person name="Burki F."/>
            <person name="Gruber A."/>
            <person name="Irimia M."/>
            <person name="Maruyama S."/>
            <person name="Arias M.C."/>
            <person name="Ball S.G."/>
            <person name="Gile G.H."/>
            <person name="Hirakawa Y."/>
            <person name="Hopkins J.F."/>
            <person name="Kuo A."/>
            <person name="Rensing S.A."/>
            <person name="Schmutz J."/>
            <person name="Symeonidi A."/>
            <person name="Elias M."/>
            <person name="Eveleigh R.J."/>
            <person name="Herman E.K."/>
            <person name="Klute M.J."/>
            <person name="Nakayama T."/>
            <person name="Obornik M."/>
            <person name="Reyes-Prieto A."/>
            <person name="Armbrust E.V."/>
            <person name="Aves S.J."/>
            <person name="Beiko R.G."/>
            <person name="Coutinho P."/>
            <person name="Dacks J.B."/>
            <person name="Durnford D.G."/>
            <person name="Fast N.M."/>
            <person name="Green B.R."/>
            <person name="Grisdale C.J."/>
            <person name="Hempel F."/>
            <person name="Henrissat B."/>
            <person name="Hoppner M.P."/>
            <person name="Ishida K."/>
            <person name="Kim E."/>
            <person name="Koreny L."/>
            <person name="Kroth P.G."/>
            <person name="Liu Y."/>
            <person name="Malik S.B."/>
            <person name="Maier U.G."/>
            <person name="McRose D."/>
            <person name="Mock T."/>
            <person name="Neilson J.A."/>
            <person name="Onodera N.T."/>
            <person name="Poole A.M."/>
            <person name="Pritham E.J."/>
            <person name="Richards T.A."/>
            <person name="Rocap G."/>
            <person name="Roy S.W."/>
            <person name="Sarai C."/>
            <person name="Schaack S."/>
            <person name="Shirato S."/>
            <person name="Slamovits C.H."/>
            <person name="Spencer D.F."/>
            <person name="Suzuki S."/>
            <person name="Worden A.Z."/>
            <person name="Zauner S."/>
            <person name="Barry K."/>
            <person name="Bell C."/>
            <person name="Bharti A.K."/>
            <person name="Crow J.A."/>
            <person name="Grimwood J."/>
            <person name="Kramer R."/>
            <person name="Lindquist E."/>
            <person name="Lucas S."/>
            <person name="Salamov A."/>
            <person name="McFadden G.I."/>
            <person name="Lane C.E."/>
            <person name="Keeling P.J."/>
            <person name="Gray M.W."/>
            <person name="Grigoriev I.V."/>
            <person name="Archibald J.M."/>
        </authorList>
    </citation>
    <scope>NUCLEOTIDE SEQUENCE</scope>
    <source>
        <strain evidence="8 10">CCMP2712</strain>
    </source>
</reference>
<dbReference type="Proteomes" id="UP000011087">
    <property type="component" value="Unassembled WGS sequence"/>
</dbReference>
<dbReference type="EnsemblProtists" id="EKX53784">
    <property type="protein sequence ID" value="EKX53784"/>
    <property type="gene ID" value="GUITHDRAFT_150294"/>
</dbReference>
<dbReference type="GO" id="GO:0003677">
    <property type="term" value="F:DNA binding"/>
    <property type="evidence" value="ECO:0007669"/>
    <property type="project" value="UniProtKB-KW"/>
</dbReference>
<reference evidence="9" key="3">
    <citation type="submission" date="2016-03" db="UniProtKB">
        <authorList>
            <consortium name="EnsemblProtists"/>
        </authorList>
    </citation>
    <scope>IDENTIFICATION</scope>
</reference>
<keyword evidence="4" id="KW-0238">DNA-binding</keyword>
<evidence type="ECO:0000313" key="8">
    <source>
        <dbReference type="EMBL" id="EKX53784.1"/>
    </source>
</evidence>